<evidence type="ECO:0000259" key="9">
    <source>
        <dbReference type="SMART" id="SM00911"/>
    </source>
</evidence>
<dbReference type="SMART" id="SM00065">
    <property type="entry name" value="GAF"/>
    <property type="match status" value="1"/>
</dbReference>
<dbReference type="Gene3D" id="3.30.450.40">
    <property type="match status" value="1"/>
</dbReference>
<evidence type="ECO:0000313" key="11">
    <source>
        <dbReference type="Proteomes" id="UP000027432"/>
    </source>
</evidence>
<dbReference type="Pfam" id="PF07536">
    <property type="entry name" value="HWE_HK"/>
    <property type="match status" value="1"/>
</dbReference>
<dbReference type="eggNOG" id="COG3920">
    <property type="taxonomic scope" value="Bacteria"/>
</dbReference>
<dbReference type="EMBL" id="AUND01000012">
    <property type="protein sequence ID" value="KEO53979.1"/>
    <property type="molecule type" value="Genomic_DNA"/>
</dbReference>
<accession>A0A074JBP9</accession>
<evidence type="ECO:0000259" key="8">
    <source>
        <dbReference type="SMART" id="SM00065"/>
    </source>
</evidence>
<dbReference type="PANTHER" id="PTHR41523">
    <property type="entry name" value="TWO-COMPONENT SYSTEM SENSOR PROTEIN"/>
    <property type="match status" value="1"/>
</dbReference>
<dbReference type="InterPro" id="IPR036890">
    <property type="entry name" value="HATPase_C_sf"/>
</dbReference>
<dbReference type="InterPro" id="IPR035965">
    <property type="entry name" value="PAS-like_dom_sf"/>
</dbReference>
<dbReference type="SUPFAM" id="SSF55781">
    <property type="entry name" value="GAF domain-like"/>
    <property type="match status" value="1"/>
</dbReference>
<keyword evidence="4" id="KW-0808">Transferase</keyword>
<dbReference type="InterPro" id="IPR003018">
    <property type="entry name" value="GAF"/>
</dbReference>
<dbReference type="Pfam" id="PF01590">
    <property type="entry name" value="GAF"/>
    <property type="match status" value="1"/>
</dbReference>
<evidence type="ECO:0000256" key="2">
    <source>
        <dbReference type="ARBA" id="ARBA00012438"/>
    </source>
</evidence>
<keyword evidence="3" id="KW-0597">Phosphoprotein</keyword>
<dbReference type="AlphaFoldDB" id="A0A074JBP9"/>
<name>A0A074JBP9_9RHOB</name>
<dbReference type="InterPro" id="IPR011102">
    <property type="entry name" value="Sig_transdc_His_kinase_HWE"/>
</dbReference>
<dbReference type="Proteomes" id="UP000027432">
    <property type="component" value="Unassembled WGS sequence"/>
</dbReference>
<reference evidence="10 11" key="1">
    <citation type="submission" date="2013-07" db="EMBL/GenBank/DDBJ databases">
        <title>Thioclava pacifica DSM 10166 Genome Sequencing.</title>
        <authorList>
            <person name="Lai Q."/>
            <person name="Shao Z."/>
        </authorList>
    </citation>
    <scope>NUCLEOTIDE SEQUENCE [LARGE SCALE GENOMIC DNA]</scope>
    <source>
        <strain evidence="10 11">DSM 10166</strain>
    </source>
</reference>
<dbReference type="GO" id="GO:0004673">
    <property type="term" value="F:protein histidine kinase activity"/>
    <property type="evidence" value="ECO:0007669"/>
    <property type="project" value="UniProtKB-EC"/>
</dbReference>
<evidence type="ECO:0000256" key="3">
    <source>
        <dbReference type="ARBA" id="ARBA00022553"/>
    </source>
</evidence>
<dbReference type="SMART" id="SM00911">
    <property type="entry name" value="HWE_HK"/>
    <property type="match status" value="1"/>
</dbReference>
<evidence type="ECO:0000256" key="4">
    <source>
        <dbReference type="ARBA" id="ARBA00022679"/>
    </source>
</evidence>
<dbReference type="Pfam" id="PF13188">
    <property type="entry name" value="PAS_8"/>
    <property type="match status" value="1"/>
</dbReference>
<comment type="caution">
    <text evidence="10">The sequence shown here is derived from an EMBL/GenBank/DDBJ whole genome shotgun (WGS) entry which is preliminary data.</text>
</comment>
<dbReference type="OrthoDB" id="9816309at2"/>
<dbReference type="STRING" id="1353537.TP2_03450"/>
<sequence length="629" mass="68639">MKVDLPQGESPRLSRVADPQRLNALRQTGLLEAAPVAVFQRATRLASKLIGAPVSLVSLVDENRQVFAGQTGLSAPGEMPMIETPLSHSFCRYVVEHDRALIVPDARKDPELRDNGAVADLGVISYLGVPLRTIEGHVVGSFCVIGHDPRDWTEEEHELVTDIAAGVEAEIRLRRQHIISRHEQEVFRAILDQMPVSVALAEVGTGRLVDVNASARELLGAQEPNSPFAPKVGVYASDGRRYETANLPLTRAAVSGEVIKAEEIRVERSGAEPRDLLVSSRRIDSDPPLAVSTALDVTELHAARREAADSDKRLAHFHEVTRDGILELDGEDRVRFANSVLRKRVRETVSESTEDGLIGSVLWESAPHLRGSAFEAALQRARETGDPQSTDQIGRDERVLEARIYPDGETMIVYLRDVTDERLMTQARDTLTRELNHRVKNAFAMMSGLIGMTARHAESPEAMAAGLRSRITALARAHELINPTATIEREFRGAADLGALVEVVLSPFVDASDSRLAIGGPEIVLNHSGTTNLALVLHELATNAVKYGALSHPQGRLAVSWSRAPEDQLELRWEESGHPGGLAQPARSGFGSRLIDLTVNGQLRGSYGTEWAPDGFRACITVPMDLIRG</sequence>
<keyword evidence="5" id="KW-0547">Nucleotide-binding</keyword>
<dbReference type="RefSeq" id="WP_051692248.1">
    <property type="nucleotide sequence ID" value="NZ_AUND01000012.1"/>
</dbReference>
<dbReference type="InterPro" id="IPR029016">
    <property type="entry name" value="GAF-like_dom_sf"/>
</dbReference>
<dbReference type="SUPFAM" id="SSF55785">
    <property type="entry name" value="PYP-like sensor domain (PAS domain)"/>
    <property type="match status" value="2"/>
</dbReference>
<protein>
    <recommendedName>
        <fullName evidence="2">histidine kinase</fullName>
        <ecNumber evidence="2">2.7.13.3</ecNumber>
    </recommendedName>
</protein>
<organism evidence="10 11">
    <name type="scientific">Thioclava pacifica DSM 10166</name>
    <dbReference type="NCBI Taxonomy" id="1353537"/>
    <lineage>
        <taxon>Bacteria</taxon>
        <taxon>Pseudomonadati</taxon>
        <taxon>Pseudomonadota</taxon>
        <taxon>Alphaproteobacteria</taxon>
        <taxon>Rhodobacterales</taxon>
        <taxon>Paracoccaceae</taxon>
        <taxon>Thioclava</taxon>
    </lineage>
</organism>
<dbReference type="Gene3D" id="3.30.450.20">
    <property type="entry name" value="PAS domain"/>
    <property type="match status" value="1"/>
</dbReference>
<dbReference type="InterPro" id="IPR013656">
    <property type="entry name" value="PAS_4"/>
</dbReference>
<dbReference type="InterPro" id="IPR000014">
    <property type="entry name" value="PAS"/>
</dbReference>
<dbReference type="EC" id="2.7.13.3" evidence="2"/>
<keyword evidence="6" id="KW-0418">Kinase</keyword>
<dbReference type="eggNOG" id="COG2203">
    <property type="taxonomic scope" value="Bacteria"/>
</dbReference>
<keyword evidence="7" id="KW-0067">ATP-binding</keyword>
<comment type="catalytic activity">
    <reaction evidence="1">
        <text>ATP + protein L-histidine = ADP + protein N-phospho-L-histidine.</text>
        <dbReference type="EC" id="2.7.13.3"/>
    </reaction>
</comment>
<proteinExistence type="predicted"/>
<feature type="domain" description="Signal transduction histidine kinase HWE region" evidence="9">
    <location>
        <begin position="434"/>
        <end position="522"/>
    </location>
</feature>
<evidence type="ECO:0000256" key="7">
    <source>
        <dbReference type="ARBA" id="ARBA00022840"/>
    </source>
</evidence>
<evidence type="ECO:0000256" key="5">
    <source>
        <dbReference type="ARBA" id="ARBA00022741"/>
    </source>
</evidence>
<gene>
    <name evidence="10" type="ORF">TP2_03450</name>
</gene>
<evidence type="ECO:0000256" key="6">
    <source>
        <dbReference type="ARBA" id="ARBA00022777"/>
    </source>
</evidence>
<dbReference type="GO" id="GO:0005524">
    <property type="term" value="F:ATP binding"/>
    <property type="evidence" value="ECO:0007669"/>
    <property type="project" value="UniProtKB-KW"/>
</dbReference>
<dbReference type="PANTHER" id="PTHR41523:SF8">
    <property type="entry name" value="ETHYLENE RESPONSE SENSOR PROTEIN"/>
    <property type="match status" value="1"/>
</dbReference>
<evidence type="ECO:0000313" key="10">
    <source>
        <dbReference type="EMBL" id="KEO53979.1"/>
    </source>
</evidence>
<dbReference type="Gene3D" id="3.30.565.10">
    <property type="entry name" value="Histidine kinase-like ATPase, C-terminal domain"/>
    <property type="match status" value="1"/>
</dbReference>
<feature type="domain" description="GAF" evidence="8">
    <location>
        <begin position="34"/>
        <end position="181"/>
    </location>
</feature>
<evidence type="ECO:0000256" key="1">
    <source>
        <dbReference type="ARBA" id="ARBA00000085"/>
    </source>
</evidence>
<dbReference type="Pfam" id="PF08448">
    <property type="entry name" value="PAS_4"/>
    <property type="match status" value="1"/>
</dbReference>
<keyword evidence="11" id="KW-1185">Reference proteome</keyword>